<gene>
    <name evidence="1" type="ORF">BACCIP111883_02868</name>
</gene>
<keyword evidence="2" id="KW-1185">Reference proteome</keyword>
<reference evidence="1 2" key="1">
    <citation type="submission" date="2021-10" db="EMBL/GenBank/DDBJ databases">
        <authorList>
            <person name="Criscuolo A."/>
        </authorList>
    </citation>
    <scope>NUCLEOTIDE SEQUENCE [LARGE SCALE GENOMIC DNA]</scope>
    <source>
        <strain evidence="2">CIP 111883</strain>
    </source>
</reference>
<dbReference type="EMBL" id="CAKJTJ010000016">
    <property type="protein sequence ID" value="CAG9622077.1"/>
    <property type="molecule type" value="Genomic_DNA"/>
</dbReference>
<accession>A0ABM8YPZ8</accession>
<protein>
    <submittedName>
        <fullName evidence="1">Uncharacterized protein</fullName>
    </submittedName>
</protein>
<name>A0ABM8YPZ8_9BACI</name>
<dbReference type="Proteomes" id="UP000789833">
    <property type="component" value="Unassembled WGS sequence"/>
</dbReference>
<organism evidence="1 2">
    <name type="scientific">Sutcliffiella rhizosphaerae</name>
    <dbReference type="NCBI Taxonomy" id="2880967"/>
    <lineage>
        <taxon>Bacteria</taxon>
        <taxon>Bacillati</taxon>
        <taxon>Bacillota</taxon>
        <taxon>Bacilli</taxon>
        <taxon>Bacillales</taxon>
        <taxon>Bacillaceae</taxon>
        <taxon>Sutcliffiella</taxon>
    </lineage>
</organism>
<proteinExistence type="predicted"/>
<comment type="caution">
    <text evidence="1">The sequence shown here is derived from an EMBL/GenBank/DDBJ whole genome shotgun (WGS) entry which is preliminary data.</text>
</comment>
<sequence>MFCRQISRNEPSFVECGFFSASFLWDIALINPDWLLFNPDRSILNPVLRIINPEYLTLNPYLL</sequence>
<evidence type="ECO:0000313" key="1">
    <source>
        <dbReference type="EMBL" id="CAG9622077.1"/>
    </source>
</evidence>
<evidence type="ECO:0000313" key="2">
    <source>
        <dbReference type="Proteomes" id="UP000789833"/>
    </source>
</evidence>